<evidence type="ECO:0000313" key="3">
    <source>
        <dbReference type="Proteomes" id="UP000324758"/>
    </source>
</evidence>
<name>A0A5D3JVT9_9BRAD</name>
<accession>A0A5D3JVT9</accession>
<dbReference type="RefSeq" id="WP_148778942.1">
    <property type="nucleotide sequence ID" value="NZ_VSSS01000108.1"/>
</dbReference>
<comment type="caution">
    <text evidence="2">The sequence shown here is derived from an EMBL/GenBank/DDBJ whole genome shotgun (WGS) entry which is preliminary data.</text>
</comment>
<keyword evidence="3" id="KW-1185">Reference proteome</keyword>
<feature type="region of interest" description="Disordered" evidence="1">
    <location>
        <begin position="52"/>
        <end position="80"/>
    </location>
</feature>
<protein>
    <submittedName>
        <fullName evidence="2">Uncharacterized protein</fullName>
    </submittedName>
</protein>
<feature type="compositionally biased region" description="Basic residues" evidence="1">
    <location>
        <begin position="54"/>
        <end position="64"/>
    </location>
</feature>
<dbReference type="EMBL" id="VSSS01000108">
    <property type="protein sequence ID" value="TYL83240.1"/>
    <property type="molecule type" value="Genomic_DNA"/>
</dbReference>
<evidence type="ECO:0000256" key="1">
    <source>
        <dbReference type="SAM" id="MobiDB-lite"/>
    </source>
</evidence>
<dbReference type="Proteomes" id="UP000324758">
    <property type="component" value="Unassembled WGS sequence"/>
</dbReference>
<reference evidence="2 3" key="1">
    <citation type="submission" date="2019-08" db="EMBL/GenBank/DDBJ databases">
        <title>Bradyrhizobium hipponensis sp. nov., a rhizobium isolated from a Lupinus angustifolius root nodule in Tunisia.</title>
        <authorList>
            <person name="Off K."/>
            <person name="Rejili M."/>
            <person name="Mars M."/>
            <person name="Brachmann A."/>
            <person name="Marin M."/>
        </authorList>
    </citation>
    <scope>NUCLEOTIDE SEQUENCE [LARGE SCALE GENOMIC DNA]</scope>
    <source>
        <strain evidence="2 3">CTAW71</strain>
    </source>
</reference>
<gene>
    <name evidence="2" type="ORF">FXB40_46465</name>
</gene>
<proteinExistence type="predicted"/>
<dbReference type="OrthoDB" id="8255846at2"/>
<dbReference type="AlphaFoldDB" id="A0A5D3JVT9"/>
<evidence type="ECO:0000313" key="2">
    <source>
        <dbReference type="EMBL" id="TYL83240.1"/>
    </source>
</evidence>
<organism evidence="2 3">
    <name type="scientific">Bradyrhizobium rifense</name>
    <dbReference type="NCBI Taxonomy" id="515499"/>
    <lineage>
        <taxon>Bacteria</taxon>
        <taxon>Pseudomonadati</taxon>
        <taxon>Pseudomonadota</taxon>
        <taxon>Alphaproteobacteria</taxon>
        <taxon>Hyphomicrobiales</taxon>
        <taxon>Nitrobacteraceae</taxon>
        <taxon>Bradyrhizobium</taxon>
    </lineage>
</organism>
<sequence length="80" mass="9220">MSKKPSLDHDYHPKKDRLEITIKHYALDKKSDREELIKHILHRLEKSPALAKATVKKTKKKPGKLPKSPMRGSRLVQVGD</sequence>